<dbReference type="Proteomes" id="UP000054097">
    <property type="component" value="Unassembled WGS sequence"/>
</dbReference>
<evidence type="ECO:0000313" key="4">
    <source>
        <dbReference type="Proteomes" id="UP000054097"/>
    </source>
</evidence>
<accession>A0A0C2XFK5</accession>
<evidence type="ECO:0000313" key="3">
    <source>
        <dbReference type="EMBL" id="KIM27887.1"/>
    </source>
</evidence>
<sequence>MSLSASGRYTSTWPSAIATAPVTRSTDPYLWIINVKRGIKDGTFVGWIMSSDIGMVSWCLNGTNVQMQSEQMEWTFVDLTVAPGSDTNEPDRRQMLAHGAIKTLSHPLGLNDTVSFCVRVVNFGQDHVRTLNSAVNLMSGEGDYLLHIGFRPLENVIVFNTRKGPEEWAPEEKKILTGVFQSKDARIMVTNKASTFCITIDDRIIHTFSKRINKPTKNICYWADEGNSAAFFGNEIEVEVQRKSDGL</sequence>
<dbReference type="AlphaFoldDB" id="A0A0C2XFK5"/>
<reference evidence="3 4" key="1">
    <citation type="submission" date="2014-04" db="EMBL/GenBank/DDBJ databases">
        <authorList>
            <consortium name="DOE Joint Genome Institute"/>
            <person name="Kuo A."/>
            <person name="Zuccaro A."/>
            <person name="Kohler A."/>
            <person name="Nagy L.G."/>
            <person name="Floudas D."/>
            <person name="Copeland A."/>
            <person name="Barry K.W."/>
            <person name="Cichocki N."/>
            <person name="Veneault-Fourrey C."/>
            <person name="LaButti K."/>
            <person name="Lindquist E.A."/>
            <person name="Lipzen A."/>
            <person name="Lundell T."/>
            <person name="Morin E."/>
            <person name="Murat C."/>
            <person name="Sun H."/>
            <person name="Tunlid A."/>
            <person name="Henrissat B."/>
            <person name="Grigoriev I.V."/>
            <person name="Hibbett D.S."/>
            <person name="Martin F."/>
            <person name="Nordberg H.P."/>
            <person name="Cantor M.N."/>
            <person name="Hua S.X."/>
        </authorList>
    </citation>
    <scope>NUCLEOTIDE SEQUENCE [LARGE SCALE GENOMIC DNA]</scope>
    <source>
        <strain evidence="3 4">MAFF 305830</strain>
    </source>
</reference>
<evidence type="ECO:0000259" key="2">
    <source>
        <dbReference type="PROSITE" id="PS51304"/>
    </source>
</evidence>
<dbReference type="Gene3D" id="2.60.120.200">
    <property type="match status" value="1"/>
</dbReference>
<dbReference type="EMBL" id="KN824296">
    <property type="protein sequence ID" value="KIM27887.1"/>
    <property type="molecule type" value="Genomic_DNA"/>
</dbReference>
<reference evidence="4" key="2">
    <citation type="submission" date="2015-01" db="EMBL/GenBank/DDBJ databases">
        <title>Evolutionary Origins and Diversification of the Mycorrhizal Mutualists.</title>
        <authorList>
            <consortium name="DOE Joint Genome Institute"/>
            <consortium name="Mycorrhizal Genomics Consortium"/>
            <person name="Kohler A."/>
            <person name="Kuo A."/>
            <person name="Nagy L.G."/>
            <person name="Floudas D."/>
            <person name="Copeland A."/>
            <person name="Barry K.W."/>
            <person name="Cichocki N."/>
            <person name="Veneault-Fourrey C."/>
            <person name="LaButti K."/>
            <person name="Lindquist E.A."/>
            <person name="Lipzen A."/>
            <person name="Lundell T."/>
            <person name="Morin E."/>
            <person name="Murat C."/>
            <person name="Riley R."/>
            <person name="Ohm R."/>
            <person name="Sun H."/>
            <person name="Tunlid A."/>
            <person name="Henrissat B."/>
            <person name="Grigoriev I.V."/>
            <person name="Hibbett D.S."/>
            <person name="Martin F."/>
        </authorList>
    </citation>
    <scope>NUCLEOTIDE SEQUENCE [LARGE SCALE GENOMIC DNA]</scope>
    <source>
        <strain evidence="4">MAFF 305830</strain>
    </source>
</reference>
<gene>
    <name evidence="3" type="ORF">M408DRAFT_160681</name>
</gene>
<dbReference type="OrthoDB" id="3018764at2759"/>
<organism evidence="3 4">
    <name type="scientific">Serendipita vermifera MAFF 305830</name>
    <dbReference type="NCBI Taxonomy" id="933852"/>
    <lineage>
        <taxon>Eukaryota</taxon>
        <taxon>Fungi</taxon>
        <taxon>Dikarya</taxon>
        <taxon>Basidiomycota</taxon>
        <taxon>Agaricomycotina</taxon>
        <taxon>Agaricomycetes</taxon>
        <taxon>Sebacinales</taxon>
        <taxon>Serendipitaceae</taxon>
        <taxon>Serendipita</taxon>
    </lineage>
</organism>
<dbReference type="PROSITE" id="PS51304">
    <property type="entry name" value="GALECTIN"/>
    <property type="match status" value="1"/>
</dbReference>
<dbReference type="InterPro" id="IPR001079">
    <property type="entry name" value="Galectin_CRD"/>
</dbReference>
<dbReference type="HOGENOM" id="CLU_1125108_0_0_1"/>
<evidence type="ECO:0000256" key="1">
    <source>
        <dbReference type="RuleBase" id="RU102079"/>
    </source>
</evidence>
<dbReference type="SUPFAM" id="SSF49899">
    <property type="entry name" value="Concanavalin A-like lectins/glucanases"/>
    <property type="match status" value="1"/>
</dbReference>
<protein>
    <recommendedName>
        <fullName evidence="1">Galectin</fullName>
    </recommendedName>
</protein>
<keyword evidence="4" id="KW-1185">Reference proteome</keyword>
<keyword evidence="1" id="KW-0430">Lectin</keyword>
<feature type="domain" description="Galectin" evidence="2">
    <location>
        <begin position="102"/>
        <end position="239"/>
    </location>
</feature>
<proteinExistence type="predicted"/>
<dbReference type="Pfam" id="PF00337">
    <property type="entry name" value="Gal-bind_lectin"/>
    <property type="match status" value="1"/>
</dbReference>
<name>A0A0C2XFK5_SERVB</name>
<dbReference type="InterPro" id="IPR013320">
    <property type="entry name" value="ConA-like_dom_sf"/>
</dbReference>
<dbReference type="GO" id="GO:0030246">
    <property type="term" value="F:carbohydrate binding"/>
    <property type="evidence" value="ECO:0007669"/>
    <property type="project" value="UniProtKB-UniRule"/>
</dbReference>